<dbReference type="EMBL" id="CP130956">
    <property type="protein sequence ID" value="WLF51589.1"/>
    <property type="molecule type" value="Genomic_DNA"/>
</dbReference>
<organism evidence="3 6">
    <name type="scientific">Rhodococcus opacus</name>
    <name type="common">Nocardia opaca</name>
    <dbReference type="NCBI Taxonomy" id="37919"/>
    <lineage>
        <taxon>Bacteria</taxon>
        <taxon>Bacillati</taxon>
        <taxon>Actinomycetota</taxon>
        <taxon>Actinomycetes</taxon>
        <taxon>Mycobacteriales</taxon>
        <taxon>Nocardiaceae</taxon>
        <taxon>Rhodococcus</taxon>
    </lineage>
</organism>
<dbReference type="InterPro" id="IPR055492">
    <property type="entry name" value="DUF7064"/>
</dbReference>
<evidence type="ECO:0000313" key="4">
    <source>
        <dbReference type="EMBL" id="WLF52614.1"/>
    </source>
</evidence>
<evidence type="ECO:0000313" key="6">
    <source>
        <dbReference type="Proteomes" id="UP001231166"/>
    </source>
</evidence>
<proteinExistence type="predicted"/>
<feature type="domain" description="DUF7064" evidence="1">
    <location>
        <begin position="187"/>
        <end position="301"/>
    </location>
</feature>
<dbReference type="Pfam" id="PF23212">
    <property type="entry name" value="DUF7064"/>
    <property type="match status" value="1"/>
</dbReference>
<protein>
    <recommendedName>
        <fullName evidence="1">DUF7064 domain-containing protein</fullName>
    </recommendedName>
</protein>
<dbReference type="Proteomes" id="UP001231166">
    <property type="component" value="Plasmid pRho-VOC14-L"/>
</dbReference>
<gene>
    <name evidence="2" type="ORF">O4328_42955</name>
    <name evidence="3" type="ORF">Q5707_39410</name>
    <name evidence="4" type="ORF">Q5707_45585</name>
</gene>
<name>A0AAX3YTY1_RHOOP</name>
<dbReference type="EMBL" id="CP130956">
    <property type="protein sequence ID" value="WLF52614.1"/>
    <property type="molecule type" value="Genomic_DNA"/>
</dbReference>
<dbReference type="AlphaFoldDB" id="A0AAX3YTY1"/>
<dbReference type="RefSeq" id="WP_269592957.1">
    <property type="nucleotide sequence ID" value="NZ_CP130956.1"/>
</dbReference>
<evidence type="ECO:0000313" key="3">
    <source>
        <dbReference type="EMBL" id="WLF51589.1"/>
    </source>
</evidence>
<evidence type="ECO:0000313" key="5">
    <source>
        <dbReference type="Proteomes" id="UP001066327"/>
    </source>
</evidence>
<keyword evidence="5" id="KW-1185">Reference proteome</keyword>
<geneLocation type="plasmid" evidence="3 6">
    <name>pRho-VOC14-L</name>
</geneLocation>
<sequence>MITPEDMQFHHRPDSHWQWVETLALTFHIPDTTINGIVYIVARPMLGVCIADVSLHDRITDLWEEQLYIDNQQHLPCPDSFTDFSLPNGLNVRALEPLKGYHVTYKGVDDTQLDLTFRNLHTPFDINDPKMDPKASERTGSGGDWSGHYEATYRITGEIIVRGEKYDVDCVDTGDRSWGPRTEGELKNVVWWHASFGEDLTIHLFTGHDIAKTRSLGPHVSGYVFEDGEIFGIVDSSGIQEYHRATPMGGEIEVTDVRGKKFSVTYSTLNACYWAPYPSNTYVQAFLRANHNGQRGCGTVQIGLSRAYLTRNRDAIRSRY</sequence>
<reference evidence="3" key="2">
    <citation type="submission" date="2023-07" db="EMBL/GenBank/DDBJ databases">
        <title>Genomic analysis of Rhodococcus opacus VOC-14 with glycol ethers degradation activity.</title>
        <authorList>
            <person name="Narkevich D.A."/>
            <person name="Hlushen A.M."/>
            <person name="Akhremchuk A.E."/>
            <person name="Sikolenko M.A."/>
            <person name="Valentovich L.N."/>
        </authorList>
    </citation>
    <scope>NUCLEOTIDE SEQUENCE</scope>
    <source>
        <strain evidence="3">VOC-14</strain>
        <plasmid evidence="3">pRho-VOC14-L</plasmid>
    </source>
</reference>
<evidence type="ECO:0000259" key="1">
    <source>
        <dbReference type="Pfam" id="PF23212"/>
    </source>
</evidence>
<reference evidence="2" key="1">
    <citation type="submission" date="2022-12" db="EMBL/GenBank/DDBJ databases">
        <authorList>
            <person name="Krivoruchko A.V."/>
            <person name="Elkin A."/>
        </authorList>
    </citation>
    <scope>NUCLEOTIDE SEQUENCE</scope>
    <source>
        <strain evidence="2">IEGM 249</strain>
    </source>
</reference>
<keyword evidence="3" id="KW-0614">Plasmid</keyword>
<dbReference type="Proteomes" id="UP001066327">
    <property type="component" value="Unassembled WGS sequence"/>
</dbReference>
<evidence type="ECO:0000313" key="2">
    <source>
        <dbReference type="EMBL" id="MCZ4590303.1"/>
    </source>
</evidence>
<dbReference type="EMBL" id="JAPWIS010000045">
    <property type="protein sequence ID" value="MCZ4590303.1"/>
    <property type="molecule type" value="Genomic_DNA"/>
</dbReference>
<accession>A0AAX3YTY1</accession>
<dbReference type="SUPFAM" id="SSF159245">
    <property type="entry name" value="AttH-like"/>
    <property type="match status" value="1"/>
</dbReference>